<name>A0ABU9DZV1_9FLAO</name>
<evidence type="ECO:0000256" key="4">
    <source>
        <dbReference type="ARBA" id="ARBA00022801"/>
    </source>
</evidence>
<dbReference type="InterPro" id="IPR003738">
    <property type="entry name" value="SRAP"/>
</dbReference>
<proteinExistence type="inferred from homology"/>
<accession>A0ABU9DZV1</accession>
<dbReference type="SUPFAM" id="SSF143081">
    <property type="entry name" value="BB1717-like"/>
    <property type="match status" value="1"/>
</dbReference>
<sequence length="204" mass="23806">MCFYFGLPENIGVIKKRFNREVKNSTTYQPNEKFNGFAHPENLLITNEAPELITTGSWGLLPQWSKDLAFRKNTLNARIETASQLPSFRDYNQNRCLVPASRFYEWRHEGKTKIPYIIVSSEHESDLFCFAGLYSDWNHPATGQLLRTFTILTTEGNDTMKYVHNTKERMPVILHQTDEDRWLQGANLTEFAYPYHCRLTAFTL</sequence>
<comment type="caution">
    <text evidence="9">The sequence shown here is derived from an EMBL/GenBank/DDBJ whole genome shotgun (WGS) entry which is preliminary data.</text>
</comment>
<evidence type="ECO:0000313" key="10">
    <source>
        <dbReference type="Proteomes" id="UP001491349"/>
    </source>
</evidence>
<dbReference type="Proteomes" id="UP001491349">
    <property type="component" value="Unassembled WGS sequence"/>
</dbReference>
<dbReference type="Gene3D" id="3.90.1680.10">
    <property type="entry name" value="SOS response associated peptidase-like"/>
    <property type="match status" value="1"/>
</dbReference>
<evidence type="ECO:0000256" key="2">
    <source>
        <dbReference type="ARBA" id="ARBA00022670"/>
    </source>
</evidence>
<organism evidence="9 10">
    <name type="scientific">Flavobacterium buctense</name>
    <dbReference type="NCBI Taxonomy" id="1648146"/>
    <lineage>
        <taxon>Bacteria</taxon>
        <taxon>Pseudomonadati</taxon>
        <taxon>Bacteroidota</taxon>
        <taxon>Flavobacteriia</taxon>
        <taxon>Flavobacteriales</taxon>
        <taxon>Flavobacteriaceae</taxon>
        <taxon>Flavobacterium</taxon>
    </lineage>
</organism>
<keyword evidence="10" id="KW-1185">Reference proteome</keyword>
<evidence type="ECO:0000256" key="1">
    <source>
        <dbReference type="ARBA" id="ARBA00008136"/>
    </source>
</evidence>
<dbReference type="PANTHER" id="PTHR13604:SF0">
    <property type="entry name" value="ABASIC SITE PROCESSING PROTEIN HMCES"/>
    <property type="match status" value="1"/>
</dbReference>
<dbReference type="Pfam" id="PF02586">
    <property type="entry name" value="SRAP"/>
    <property type="match status" value="1"/>
</dbReference>
<evidence type="ECO:0000256" key="7">
    <source>
        <dbReference type="ARBA" id="ARBA00023239"/>
    </source>
</evidence>
<keyword evidence="7" id="KW-0456">Lyase</keyword>
<protein>
    <recommendedName>
        <fullName evidence="8">Abasic site processing protein</fullName>
        <ecNumber evidence="8">3.4.-.-</ecNumber>
    </recommendedName>
</protein>
<keyword evidence="4 8" id="KW-0378">Hydrolase</keyword>
<keyword evidence="3" id="KW-0227">DNA damage</keyword>
<evidence type="ECO:0000313" key="9">
    <source>
        <dbReference type="EMBL" id="MEK8179923.1"/>
    </source>
</evidence>
<evidence type="ECO:0000256" key="8">
    <source>
        <dbReference type="RuleBase" id="RU364100"/>
    </source>
</evidence>
<dbReference type="RefSeq" id="WP_187660399.1">
    <property type="nucleotide sequence ID" value="NZ_JACTAB010000004.1"/>
</dbReference>
<gene>
    <name evidence="9" type="ORF">WMW71_06175</name>
</gene>
<keyword evidence="2 8" id="KW-0645">Protease</keyword>
<dbReference type="EC" id="3.4.-.-" evidence="8"/>
<comment type="similarity">
    <text evidence="1 8">Belongs to the SOS response-associated peptidase family.</text>
</comment>
<keyword evidence="5" id="KW-0190">Covalent protein-DNA linkage</keyword>
<evidence type="ECO:0000256" key="5">
    <source>
        <dbReference type="ARBA" id="ARBA00023124"/>
    </source>
</evidence>
<keyword evidence="6" id="KW-0238">DNA-binding</keyword>
<evidence type="ECO:0000256" key="3">
    <source>
        <dbReference type="ARBA" id="ARBA00022763"/>
    </source>
</evidence>
<dbReference type="InterPro" id="IPR036590">
    <property type="entry name" value="SRAP-like"/>
</dbReference>
<dbReference type="EMBL" id="JBBPCB010000003">
    <property type="protein sequence ID" value="MEK8179923.1"/>
    <property type="molecule type" value="Genomic_DNA"/>
</dbReference>
<evidence type="ECO:0000256" key="6">
    <source>
        <dbReference type="ARBA" id="ARBA00023125"/>
    </source>
</evidence>
<reference evidence="9 10" key="1">
    <citation type="submission" date="2024-04" db="EMBL/GenBank/DDBJ databases">
        <title>draft genome sequnece of Flavobacterium buctense JCM 30750.</title>
        <authorList>
            <person name="Kim D.-U."/>
        </authorList>
    </citation>
    <scope>NUCLEOTIDE SEQUENCE [LARGE SCALE GENOMIC DNA]</scope>
    <source>
        <strain evidence="9 10">JCM 30750</strain>
    </source>
</reference>
<dbReference type="PANTHER" id="PTHR13604">
    <property type="entry name" value="DC12-RELATED"/>
    <property type="match status" value="1"/>
</dbReference>